<evidence type="ECO:0000256" key="1">
    <source>
        <dbReference type="SAM" id="MobiDB-lite"/>
    </source>
</evidence>
<feature type="domain" description="Probable ATP-binding protein BrxC winged helix-turn-helix" evidence="2">
    <location>
        <begin position="786"/>
        <end position="871"/>
    </location>
</feature>
<dbReference type="InterPro" id="IPR027417">
    <property type="entry name" value="P-loop_NTPase"/>
</dbReference>
<protein>
    <submittedName>
        <fullName evidence="3">BREX system P-loop protein BrxC</fullName>
    </submittedName>
</protein>
<gene>
    <name evidence="3" type="primary">brxC</name>
    <name evidence="3" type="ORF">AAAT34_00935</name>
</gene>
<evidence type="ECO:0000313" key="3">
    <source>
        <dbReference type="EMBL" id="MEQ2485615.1"/>
    </source>
</evidence>
<dbReference type="InterPro" id="IPR047679">
    <property type="entry name" value="BREX_BrxC"/>
</dbReference>
<dbReference type="RefSeq" id="WP_215758559.1">
    <property type="nucleotide sequence ID" value="NZ_JAHKBE010000001.1"/>
</dbReference>
<comment type="caution">
    <text evidence="3">The sequence shown here is derived from an EMBL/GenBank/DDBJ whole genome shotgun (WGS) entry which is preliminary data.</text>
</comment>
<keyword evidence="4" id="KW-1185">Reference proteome</keyword>
<dbReference type="InterPro" id="IPR058038">
    <property type="entry name" value="BREX_BrxC_wHTH"/>
</dbReference>
<proteinExistence type="predicted"/>
<sequence length="1217" mass="136487">MHKIQDLFDPSKRLNRAIESVVTFGAKTEQDLSSEIREYVVTEKLHKNYEDVILDLQEAFDNSSKEVGIWVSGFYGSGKSSFAKYLGLSFDRSLLIDGVVFGDRLMSRIQDTAITAMYKTIIARHNPQVVMIDLSTQSVAGKIANVSDIVYYETLKLLGITKSTDQKVMCFIDMLHSEGKYEEFCKLVETEKHKTWESVESNDLAANLIAASLAPRVLPAYFPDSASFKDINLNSALNEKERFTRLYNLVKEKTGKDKIIFVLDEVGQYVASNVDLILNVQGMMQIFKDEFRGDVWVIATAQQTLTEDNHDAQLNSNELFRLAARFPVKVDIEANDIKEIITKRLLGKSQEGQSYLKKLFSNNEGVLKNSIHLTLQERSIYNQVLTEETFANLYPFLPVHIDILLSLLQKLASRTGGVGLRSVIRLIRDILVDNHLADATIGQMAGPEHFYDVLRTDMEKNSSKEIVIAADKAIQMFNGNALAVRICKTIAVMQLLDDFNLSFDNLCALLYNFVGSNFDKSKVRDILDEIMQSDGLTLQEIDGKYQFMTNAILGIREERNKIIPRDSEKANVLQKQLQDMLSPAPSVNVYSSKTITAGVELTERNRPYNIHAATSLKINVRFVDGASYNETHQYLLTESTRQENSRILYWLCTLSKDKEAILQEIVRSQNIKNRHQNETNKEIQAYLRAQSDNAEEKKRQLTQILREAMANSEIIFRGSPQQVNEETYKTVALKQIAEKVFEKYPLASTNMKSDCVNKLASYSDITTIPAALNPFGIINTSKGTIDTSNAAIAEIKDFIALRNEATGQDVVNHFERDPYGWSKDTIRYIVALMLKASIIQIRVAGKNITVFGDSAVDAMSTNNSFNKVSISLNTEGALTIPELLKAAQNLTSFFNSSRIAPVKDQIAKEAYAKIKYYQPRFNNLIPDFANLHLAGLQNMQLAVNYGQRILDSEGGEAAYLLGKDEDCVKSFKYAMDFMKCNKQAGLIDQLKHINLLSNQASTLPELTQLSDFKKHVTEVGQVYNDYIGNADLPSIVSEITDLRNQIDSYLTQACVEFQTQGNSILGDCRDEVKAMAEYPQLTDSQKIQIDTQLDNLNIDCRSNTIEGLREMVNTFVSYKMNNVDAIKNRVRNQAKSNAPAVVVTPPADPEPHFTPGGEEPGHGEGGSAAHESGIKASQVKFKKRITTKADLQAIIDELTKLLATVDDNNPVVLNINE</sequence>
<evidence type="ECO:0000259" key="2">
    <source>
        <dbReference type="Pfam" id="PF25791"/>
    </source>
</evidence>
<dbReference type="EMBL" id="JBBNFP010000002">
    <property type="protein sequence ID" value="MEQ2485615.1"/>
    <property type="molecule type" value="Genomic_DNA"/>
</dbReference>
<dbReference type="SUPFAM" id="SSF52540">
    <property type="entry name" value="P-loop containing nucleoside triphosphate hydrolases"/>
    <property type="match status" value="1"/>
</dbReference>
<evidence type="ECO:0000313" key="4">
    <source>
        <dbReference type="Proteomes" id="UP001487296"/>
    </source>
</evidence>
<organism evidence="3 4">
    <name type="scientific">Hallella faecis</name>
    <dbReference type="NCBI Taxonomy" id="2841596"/>
    <lineage>
        <taxon>Bacteria</taxon>
        <taxon>Pseudomonadati</taxon>
        <taxon>Bacteroidota</taxon>
        <taxon>Bacteroidia</taxon>
        <taxon>Bacteroidales</taxon>
        <taxon>Prevotellaceae</taxon>
        <taxon>Hallella</taxon>
    </lineage>
</organism>
<accession>A0ABV1FMK5</accession>
<dbReference type="Pfam" id="PF25791">
    <property type="entry name" value="WHD_BREX_BrxC"/>
    <property type="match status" value="1"/>
</dbReference>
<dbReference type="Proteomes" id="UP001487296">
    <property type="component" value="Unassembled WGS sequence"/>
</dbReference>
<name>A0ABV1FMK5_9BACT</name>
<feature type="region of interest" description="Disordered" evidence="1">
    <location>
        <begin position="1136"/>
        <end position="1171"/>
    </location>
</feature>
<reference evidence="3 4" key="1">
    <citation type="submission" date="2024-04" db="EMBL/GenBank/DDBJ databases">
        <title>Human intestinal bacterial collection.</title>
        <authorList>
            <person name="Pauvert C."/>
            <person name="Hitch T.C.A."/>
            <person name="Clavel T."/>
        </authorList>
    </citation>
    <scope>NUCLEOTIDE SEQUENCE [LARGE SCALE GENOMIC DNA]</scope>
    <source>
        <strain evidence="3 4">CLA-AA-H145</strain>
    </source>
</reference>
<dbReference type="NCBIfam" id="NF033441">
    <property type="entry name" value="BREX_BrxC"/>
    <property type="match status" value="1"/>
</dbReference>